<keyword evidence="6 8" id="KW-0378">Hydrolase</keyword>
<dbReference type="InterPro" id="IPR013471">
    <property type="entry name" value="RNase_Z/BN"/>
</dbReference>
<comment type="subunit">
    <text evidence="1 8">Homodimer.</text>
</comment>
<comment type="similarity">
    <text evidence="8">Belongs to the RNase Z family.</text>
</comment>
<comment type="catalytic activity">
    <reaction evidence="8">
        <text>Endonucleolytic cleavage of RNA, removing extra 3' nucleotides from tRNA precursor, generating 3' termini of tRNAs. A 3'-hydroxy group is left at the tRNA terminus and a 5'-phosphoryl group is left at the trailer molecule.</text>
        <dbReference type="EC" id="3.1.26.11"/>
    </reaction>
</comment>
<proteinExistence type="inferred from homology"/>
<gene>
    <name evidence="8" type="primary">rnz</name>
    <name evidence="9" type="ORF">EYH37_05785</name>
</gene>
<evidence type="ECO:0000256" key="5">
    <source>
        <dbReference type="ARBA" id="ARBA00022759"/>
    </source>
</evidence>
<name>A0A9D0YQJ8_AQUAO</name>
<evidence type="ECO:0000256" key="7">
    <source>
        <dbReference type="ARBA" id="ARBA00022833"/>
    </source>
</evidence>
<dbReference type="EMBL" id="DQVE01000056">
    <property type="protein sequence ID" value="HIP98849.1"/>
    <property type="molecule type" value="Genomic_DNA"/>
</dbReference>
<feature type="binding site" evidence="8">
    <location>
        <position position="144"/>
    </location>
    <ligand>
        <name>Zn(2+)</name>
        <dbReference type="ChEBI" id="CHEBI:29105"/>
        <label>1</label>
        <note>catalytic</note>
    </ligand>
</feature>
<feature type="active site" description="Proton acceptor" evidence="8">
    <location>
        <position position="66"/>
    </location>
</feature>
<feature type="binding site" evidence="8">
    <location>
        <position position="211"/>
    </location>
    <ligand>
        <name>Zn(2+)</name>
        <dbReference type="ChEBI" id="CHEBI:29105"/>
        <label>1</label>
        <note>catalytic</note>
    </ligand>
</feature>
<accession>A0A9D0YQJ8</accession>
<feature type="binding site" evidence="8">
    <location>
        <position position="67"/>
    </location>
    <ligand>
        <name>Zn(2+)</name>
        <dbReference type="ChEBI" id="CHEBI:29105"/>
        <label>2</label>
        <note>catalytic</note>
    </ligand>
</feature>
<dbReference type="GO" id="GO:0042781">
    <property type="term" value="F:3'-tRNA processing endoribonuclease activity"/>
    <property type="evidence" value="ECO:0007669"/>
    <property type="project" value="UniProtKB-UniRule"/>
</dbReference>
<evidence type="ECO:0000313" key="10">
    <source>
        <dbReference type="Proteomes" id="UP000606463"/>
    </source>
</evidence>
<evidence type="ECO:0000256" key="3">
    <source>
        <dbReference type="ARBA" id="ARBA00022722"/>
    </source>
</evidence>
<dbReference type="AlphaFoldDB" id="A0A9D0YQJ8"/>
<dbReference type="PANTHER" id="PTHR46018">
    <property type="entry name" value="ZINC PHOSPHODIESTERASE ELAC PROTEIN 1"/>
    <property type="match status" value="1"/>
</dbReference>
<keyword evidence="7 8" id="KW-0862">Zinc</keyword>
<evidence type="ECO:0000256" key="1">
    <source>
        <dbReference type="ARBA" id="ARBA00011738"/>
    </source>
</evidence>
<feature type="binding site" evidence="8">
    <location>
        <position position="211"/>
    </location>
    <ligand>
        <name>Zn(2+)</name>
        <dbReference type="ChEBI" id="CHEBI:29105"/>
        <label>2</label>
        <note>catalytic</note>
    </ligand>
</feature>
<feature type="binding site" evidence="8">
    <location>
        <position position="272"/>
    </location>
    <ligand>
        <name>Zn(2+)</name>
        <dbReference type="ChEBI" id="CHEBI:29105"/>
        <label>2</label>
        <note>catalytic</note>
    </ligand>
</feature>
<keyword evidence="4 8" id="KW-0479">Metal-binding</keyword>
<keyword evidence="5 8" id="KW-0255">Endonuclease</keyword>
<dbReference type="SUPFAM" id="SSF56281">
    <property type="entry name" value="Metallo-hydrolase/oxidoreductase"/>
    <property type="match status" value="1"/>
</dbReference>
<comment type="cofactor">
    <cofactor evidence="8">
        <name>Zn(2+)</name>
        <dbReference type="ChEBI" id="CHEBI:29105"/>
    </cofactor>
    <text evidence="8">Binds 2 Zn(2+) ions.</text>
</comment>
<keyword evidence="2 8" id="KW-0819">tRNA processing</keyword>
<comment type="caution">
    <text evidence="9">The sequence shown here is derived from an EMBL/GenBank/DDBJ whole genome shotgun (WGS) entry which is preliminary data.</text>
</comment>
<keyword evidence="3 8" id="KW-0540">Nuclease</keyword>
<dbReference type="InterPro" id="IPR036866">
    <property type="entry name" value="RibonucZ/Hydroxyglut_hydro"/>
</dbReference>
<dbReference type="Pfam" id="PF23023">
    <property type="entry name" value="Anti-Pycsar_Apyc1"/>
    <property type="match status" value="1"/>
</dbReference>
<dbReference type="NCBIfam" id="NF000801">
    <property type="entry name" value="PRK00055.1-3"/>
    <property type="match status" value="1"/>
</dbReference>
<feature type="binding site" evidence="8">
    <location>
        <position position="64"/>
    </location>
    <ligand>
        <name>Zn(2+)</name>
        <dbReference type="ChEBI" id="CHEBI:29105"/>
        <label>1</label>
        <note>catalytic</note>
    </ligand>
</feature>
<evidence type="ECO:0000313" key="9">
    <source>
        <dbReference type="EMBL" id="HIP98849.1"/>
    </source>
</evidence>
<dbReference type="Proteomes" id="UP000606463">
    <property type="component" value="Unassembled WGS sequence"/>
</dbReference>
<dbReference type="PANTHER" id="PTHR46018:SF2">
    <property type="entry name" value="ZINC PHOSPHODIESTERASE ELAC PROTEIN 1"/>
    <property type="match status" value="1"/>
</dbReference>
<dbReference type="Gene3D" id="3.60.15.10">
    <property type="entry name" value="Ribonuclease Z/Hydroxyacylglutathione hydrolase-like"/>
    <property type="match status" value="1"/>
</dbReference>
<sequence length="306" mass="35705">MKGFFTILGTSSAIPAKDRNHPAIFFQYQGEAFLFDCGEGTQRQIQIAGHSFYKIGKIFITHLHGDHVLGLPGLLQTLDFHDKPFVEIYGPPGIKRLIELSTTQCFYINTQELKVEVKEIKPTDEIVTVLETDNYRIKTIGLDHTVDCLGYAFEEREKFKYDSKKVKELHLKPQHFKELEILGYTTVGGKEIFKSQLGELKKGFKFVYITDTYYTENIFKLTQSADYLVLECTYFDEEEYAREAKHLSFNIFREKIYPKLLELGVKKIILTHFSRRYKDLSLFEEEIKNLKMENVVIARDLLNFTF</sequence>
<dbReference type="CDD" id="cd07717">
    <property type="entry name" value="RNaseZ_ZiPD-like_MBL-fold"/>
    <property type="match status" value="1"/>
</dbReference>
<dbReference type="GO" id="GO:0008270">
    <property type="term" value="F:zinc ion binding"/>
    <property type="evidence" value="ECO:0007669"/>
    <property type="project" value="UniProtKB-UniRule"/>
</dbReference>
<evidence type="ECO:0000256" key="8">
    <source>
        <dbReference type="HAMAP-Rule" id="MF_01818"/>
    </source>
</evidence>
<evidence type="ECO:0000256" key="6">
    <source>
        <dbReference type="ARBA" id="ARBA00022801"/>
    </source>
</evidence>
<evidence type="ECO:0000256" key="2">
    <source>
        <dbReference type="ARBA" id="ARBA00022694"/>
    </source>
</evidence>
<feature type="binding site" evidence="8">
    <location>
        <position position="66"/>
    </location>
    <ligand>
        <name>Zn(2+)</name>
        <dbReference type="ChEBI" id="CHEBI:29105"/>
        <label>2</label>
        <note>catalytic</note>
    </ligand>
</feature>
<organism evidence="9 10">
    <name type="scientific">Aquifex aeolicus</name>
    <dbReference type="NCBI Taxonomy" id="63363"/>
    <lineage>
        <taxon>Bacteria</taxon>
        <taxon>Pseudomonadati</taxon>
        <taxon>Aquificota</taxon>
        <taxon>Aquificia</taxon>
        <taxon>Aquificales</taxon>
        <taxon>Aquificaceae</taxon>
        <taxon>Aquifex</taxon>
    </lineage>
</organism>
<reference evidence="9" key="1">
    <citation type="journal article" date="2020" name="ISME J.">
        <title>Gammaproteobacteria mediating utilization of methyl-, sulfur- and petroleum organic compounds in deep ocean hydrothermal plumes.</title>
        <authorList>
            <person name="Zhou Z."/>
            <person name="Liu Y."/>
            <person name="Pan J."/>
            <person name="Cron B.R."/>
            <person name="Toner B.M."/>
            <person name="Anantharaman K."/>
            <person name="Breier J.A."/>
            <person name="Dick G.J."/>
            <person name="Li M."/>
        </authorList>
    </citation>
    <scope>NUCLEOTIDE SEQUENCE</scope>
    <source>
        <strain evidence="9">SZUA-1501</strain>
    </source>
</reference>
<dbReference type="EC" id="3.1.26.11" evidence="8"/>
<protein>
    <recommendedName>
        <fullName evidence="8">Ribonuclease Z</fullName>
        <shortName evidence="8">RNase Z</shortName>
        <ecNumber evidence="8">3.1.26.11</ecNumber>
    </recommendedName>
    <alternativeName>
        <fullName evidence="8">tRNA 3 endonuclease</fullName>
    </alternativeName>
    <alternativeName>
        <fullName evidence="8">tRNase Z</fullName>
    </alternativeName>
</protein>
<comment type="function">
    <text evidence="8">Zinc phosphodiesterase, which displays some tRNA 3'-processing endonuclease activity. Probably involved in tRNA maturation, by removing a 3'-trailer from precursor tRNA.</text>
</comment>
<dbReference type="HAMAP" id="MF_01818">
    <property type="entry name" value="RNase_Z_BN"/>
    <property type="match status" value="1"/>
</dbReference>
<evidence type="ECO:0000256" key="4">
    <source>
        <dbReference type="ARBA" id="ARBA00022723"/>
    </source>
</evidence>
<feature type="binding site" evidence="8">
    <location>
        <position position="62"/>
    </location>
    <ligand>
        <name>Zn(2+)</name>
        <dbReference type="ChEBI" id="CHEBI:29105"/>
        <label>1</label>
        <note>catalytic</note>
    </ligand>
</feature>